<reference evidence="1 2" key="1">
    <citation type="submission" date="2020-08" db="EMBL/GenBank/DDBJ databases">
        <title>Genomic Encyclopedia of Type Strains, Phase IV (KMG-IV): sequencing the most valuable type-strain genomes for metagenomic binning, comparative biology and taxonomic classification.</title>
        <authorList>
            <person name="Goeker M."/>
        </authorList>
    </citation>
    <scope>NUCLEOTIDE SEQUENCE [LARGE SCALE GENOMIC DNA]</scope>
    <source>
        <strain evidence="1 2">DSM 29050</strain>
    </source>
</reference>
<keyword evidence="2" id="KW-1185">Reference proteome</keyword>
<evidence type="ECO:0000313" key="2">
    <source>
        <dbReference type="Proteomes" id="UP000581447"/>
    </source>
</evidence>
<sequence length="153" mass="16306">MTKDKISVPDTRLNARTRRLFLNHLAETANVAASARAAGVGSSAVYAERRRSAGFRDDWARALGEGYARLETDLLAEALLAANGKTADATLKARAQKHRLAIALLSAHRAAVKGAPTAVTPAPALADLPTLKAQLILKLTQMRERAERANDAA</sequence>
<evidence type="ECO:0000313" key="1">
    <source>
        <dbReference type="EMBL" id="MBB3943577.1"/>
    </source>
</evidence>
<organism evidence="1 2">
    <name type="scientific">Sphingorhabdus rigui</name>
    <dbReference type="NCBI Taxonomy" id="1282858"/>
    <lineage>
        <taxon>Bacteria</taxon>
        <taxon>Pseudomonadati</taxon>
        <taxon>Pseudomonadota</taxon>
        <taxon>Alphaproteobacteria</taxon>
        <taxon>Sphingomonadales</taxon>
        <taxon>Sphingomonadaceae</taxon>
        <taxon>Sphingorhabdus</taxon>
    </lineage>
</organism>
<gene>
    <name evidence="1" type="ORF">GGR91_001835</name>
</gene>
<dbReference type="Proteomes" id="UP000581447">
    <property type="component" value="Unassembled WGS sequence"/>
</dbReference>
<dbReference type="EMBL" id="JACIEA010000002">
    <property type="protein sequence ID" value="MBB3943577.1"/>
    <property type="molecule type" value="Genomic_DNA"/>
</dbReference>
<dbReference type="AlphaFoldDB" id="A0A840B322"/>
<evidence type="ECO:0008006" key="3">
    <source>
        <dbReference type="Google" id="ProtNLM"/>
    </source>
</evidence>
<accession>A0A840B322</accession>
<dbReference type="RefSeq" id="WP_183941872.1">
    <property type="nucleotide sequence ID" value="NZ_BAABBG010000005.1"/>
</dbReference>
<name>A0A840B322_9SPHN</name>
<comment type="caution">
    <text evidence="1">The sequence shown here is derived from an EMBL/GenBank/DDBJ whole genome shotgun (WGS) entry which is preliminary data.</text>
</comment>
<protein>
    <recommendedName>
        <fullName evidence="3">Terminase</fullName>
    </recommendedName>
</protein>
<proteinExistence type="predicted"/>